<feature type="region of interest" description="Disordered" evidence="3">
    <location>
        <begin position="104"/>
        <end position="145"/>
    </location>
</feature>
<evidence type="ECO:0000256" key="1">
    <source>
        <dbReference type="ARBA" id="ARBA00022737"/>
    </source>
</evidence>
<dbReference type="Gene3D" id="1.10.418.10">
    <property type="entry name" value="Calponin-like domain"/>
    <property type="match status" value="1"/>
</dbReference>
<feature type="domain" description="Calponin-homology (CH)" evidence="4">
    <location>
        <begin position="129"/>
        <end position="230"/>
    </location>
</feature>
<dbReference type="InterPro" id="IPR001589">
    <property type="entry name" value="Actinin_actin-bd_CS"/>
</dbReference>
<keyword evidence="6" id="KW-1185">Reference proteome</keyword>
<dbReference type="EMBL" id="CAJRST010021112">
    <property type="protein sequence ID" value="CAG5956401.1"/>
    <property type="molecule type" value="Genomic_DNA"/>
</dbReference>
<dbReference type="Pfam" id="PF00307">
    <property type="entry name" value="CH"/>
    <property type="match status" value="1"/>
</dbReference>
<dbReference type="Proteomes" id="UP000677803">
    <property type="component" value="Unassembled WGS sequence"/>
</dbReference>
<reference evidence="5" key="1">
    <citation type="submission" date="2021-05" db="EMBL/GenBank/DDBJ databases">
        <authorList>
            <person name="Tigano A."/>
        </authorList>
    </citation>
    <scope>NUCLEOTIDE SEQUENCE</scope>
</reference>
<organism evidence="5 6">
    <name type="scientific">Menidia menidia</name>
    <name type="common">Atlantic silverside</name>
    <dbReference type="NCBI Taxonomy" id="238744"/>
    <lineage>
        <taxon>Eukaryota</taxon>
        <taxon>Metazoa</taxon>
        <taxon>Chordata</taxon>
        <taxon>Craniata</taxon>
        <taxon>Vertebrata</taxon>
        <taxon>Euteleostomi</taxon>
        <taxon>Actinopterygii</taxon>
        <taxon>Neopterygii</taxon>
        <taxon>Teleostei</taxon>
        <taxon>Neoteleostei</taxon>
        <taxon>Acanthomorphata</taxon>
        <taxon>Ovalentaria</taxon>
        <taxon>Atherinomorphae</taxon>
        <taxon>Atheriniformes</taxon>
        <taxon>Atherinopsidae</taxon>
        <taxon>Menidiinae</taxon>
        <taxon>Menidia</taxon>
    </lineage>
</organism>
<feature type="compositionally biased region" description="Basic and acidic residues" evidence="3">
    <location>
        <begin position="261"/>
        <end position="272"/>
    </location>
</feature>
<dbReference type="PROSITE" id="PS00020">
    <property type="entry name" value="ACTININ_2"/>
    <property type="match status" value="1"/>
</dbReference>
<dbReference type="InterPro" id="IPR036872">
    <property type="entry name" value="CH_dom_sf"/>
</dbReference>
<feature type="region of interest" description="Disordered" evidence="3">
    <location>
        <begin position="257"/>
        <end position="305"/>
    </location>
</feature>
<evidence type="ECO:0000313" key="5">
    <source>
        <dbReference type="EMBL" id="CAG5956401.1"/>
    </source>
</evidence>
<dbReference type="SMART" id="SM00033">
    <property type="entry name" value="CH"/>
    <property type="match status" value="1"/>
</dbReference>
<dbReference type="SUPFAM" id="SSF47576">
    <property type="entry name" value="Calponin-homology domain, CH-domain"/>
    <property type="match status" value="1"/>
</dbReference>
<dbReference type="CDD" id="cd21188">
    <property type="entry name" value="CH_PLEC-like_rpt1"/>
    <property type="match status" value="1"/>
</dbReference>
<evidence type="ECO:0000259" key="4">
    <source>
        <dbReference type="PROSITE" id="PS50021"/>
    </source>
</evidence>
<evidence type="ECO:0000313" key="6">
    <source>
        <dbReference type="Proteomes" id="UP000677803"/>
    </source>
</evidence>
<dbReference type="FunFam" id="1.10.418.10:FF:000140">
    <property type="entry name" value="Dystonin"/>
    <property type="match status" value="1"/>
</dbReference>
<feature type="compositionally biased region" description="Basic residues" evidence="3">
    <location>
        <begin position="108"/>
        <end position="118"/>
    </location>
</feature>
<keyword evidence="2" id="KW-0009">Actin-binding</keyword>
<gene>
    <name evidence="5" type="ORF">MMEN_LOCUS14430</name>
</gene>
<accession>A0A8S4BHF6</accession>
<dbReference type="AlphaFoldDB" id="A0A8S4BHF6"/>
<sequence length="347" mass="38146">MSAEPLSGREEGLFSGSPFHTVRLHEAARLMNGTPLGPQQQPVLAEWPRDLSRTTQAPSTAKSLGIGCFKRGVTATLELKNGPERRICGSDVLNCCSPELLKSGKIPLRSRKRPKGTPKSHQETPKNQRDPKEPPRDPKEAQRAQRHVADLYEDLRDGHSLISLLEVLSGETLPREKGRMRFHKLQNVQIALDFLKHRQVKLVNIRNDDIADGNPKLTLGLIWTIILHFQSGQKGGGALAFQSQFLSVFTSRAGKRSVNNRGRECSSKEAPEHTAAGNPRNKPTFPDRAGQTPPRPPTDTNNGRFLAAPPAAVELETGTELLGRESVTAELSVAHVLKSALIVQFPH</sequence>
<dbReference type="PROSITE" id="PS50021">
    <property type="entry name" value="CH"/>
    <property type="match status" value="1"/>
</dbReference>
<evidence type="ECO:0000256" key="3">
    <source>
        <dbReference type="SAM" id="MobiDB-lite"/>
    </source>
</evidence>
<dbReference type="GO" id="GO:0003779">
    <property type="term" value="F:actin binding"/>
    <property type="evidence" value="ECO:0007669"/>
    <property type="project" value="UniProtKB-KW"/>
</dbReference>
<name>A0A8S4BHF6_9TELE</name>
<protein>
    <submittedName>
        <fullName evidence="5">(Atlantic silverside) hypothetical protein</fullName>
    </submittedName>
</protein>
<comment type="caution">
    <text evidence="5">The sequence shown here is derived from an EMBL/GenBank/DDBJ whole genome shotgun (WGS) entry which is preliminary data.</text>
</comment>
<dbReference type="OrthoDB" id="18740at2759"/>
<keyword evidence="1" id="KW-0677">Repeat</keyword>
<dbReference type="PANTHER" id="PTHR11915">
    <property type="entry name" value="SPECTRIN/FILAMIN RELATED CYTOSKELETAL PROTEIN"/>
    <property type="match status" value="1"/>
</dbReference>
<dbReference type="InterPro" id="IPR001715">
    <property type="entry name" value="CH_dom"/>
</dbReference>
<feature type="compositionally biased region" description="Basic and acidic residues" evidence="3">
    <location>
        <begin position="120"/>
        <end position="145"/>
    </location>
</feature>
<proteinExistence type="predicted"/>
<evidence type="ECO:0000256" key="2">
    <source>
        <dbReference type="ARBA" id="ARBA00023203"/>
    </source>
</evidence>